<dbReference type="SUPFAM" id="SSF81321">
    <property type="entry name" value="Family A G protein-coupled receptor-like"/>
    <property type="match status" value="1"/>
</dbReference>
<feature type="transmembrane region" description="Helical" evidence="11">
    <location>
        <begin position="307"/>
        <end position="328"/>
    </location>
</feature>
<dbReference type="GO" id="GO:0016020">
    <property type="term" value="C:membrane"/>
    <property type="evidence" value="ECO:0007669"/>
    <property type="project" value="UniProtKB-SubCell"/>
</dbReference>
<dbReference type="EMBL" id="HF566404">
    <property type="protein sequence ID" value="CCP46947.1"/>
    <property type="molecule type" value="mRNA"/>
</dbReference>
<feature type="transmembrane region" description="Helical" evidence="11">
    <location>
        <begin position="133"/>
        <end position="153"/>
    </location>
</feature>
<name>T2I572_9BILA</name>
<dbReference type="GO" id="GO:0007601">
    <property type="term" value="P:visual perception"/>
    <property type="evidence" value="ECO:0007669"/>
    <property type="project" value="UniProtKB-KW"/>
</dbReference>
<evidence type="ECO:0000256" key="3">
    <source>
        <dbReference type="ARBA" id="ARBA00022989"/>
    </source>
</evidence>
<feature type="domain" description="G-protein coupled receptors family 1 profile" evidence="12">
    <location>
        <begin position="76"/>
        <end position="325"/>
    </location>
</feature>
<evidence type="ECO:0000256" key="5">
    <source>
        <dbReference type="ARBA" id="ARBA00023136"/>
    </source>
</evidence>
<reference evidence="13" key="1">
    <citation type="submission" date="2012-12" db="EMBL/GenBank/DDBJ databases">
        <authorList>
            <person name="Eriksson J."/>
        </authorList>
    </citation>
    <scope>NUCLEOTIDE SEQUENCE</scope>
    <source>
        <strain evidence="13">Ek4</strain>
        <tissue evidence="13">Whole organism</tissue>
    </source>
</reference>
<evidence type="ECO:0000256" key="4">
    <source>
        <dbReference type="ARBA" id="ARBA00023040"/>
    </source>
</evidence>
<keyword evidence="8" id="KW-0844">Vision</keyword>
<dbReference type="InterPro" id="IPR017452">
    <property type="entry name" value="GPCR_Rhodpsn_7TM"/>
</dbReference>
<evidence type="ECO:0000256" key="2">
    <source>
        <dbReference type="ARBA" id="ARBA00022692"/>
    </source>
</evidence>
<dbReference type="Gene3D" id="1.20.1070.10">
    <property type="entry name" value="Rhodopsin 7-helix transmembrane proteins"/>
    <property type="match status" value="1"/>
</dbReference>
<dbReference type="AlphaFoldDB" id="T2I572"/>
<keyword evidence="2 9" id="KW-0812">Transmembrane</keyword>
<keyword evidence="6 9" id="KW-0675">Receptor</keyword>
<comment type="subcellular location">
    <subcellularLocation>
        <location evidence="1">Membrane</location>
        <topology evidence="1">Multi-pass membrane protein</topology>
    </subcellularLocation>
</comment>
<keyword evidence="8" id="KW-0716">Sensory transduction</keyword>
<dbReference type="InterPro" id="IPR000276">
    <property type="entry name" value="GPCR_Rhodpsn"/>
</dbReference>
<dbReference type="CDD" id="cd14969">
    <property type="entry name" value="7tmA_Opsins_type2_animals"/>
    <property type="match status" value="1"/>
</dbReference>
<organism evidence="13">
    <name type="scientific">Euperipatoides kanangrensis</name>
    <dbReference type="NCBI Taxonomy" id="488523"/>
    <lineage>
        <taxon>Eukaryota</taxon>
        <taxon>Metazoa</taxon>
        <taxon>Ecdysozoa</taxon>
        <taxon>Onychophora</taxon>
        <taxon>Udeonychophora</taxon>
        <taxon>Euonychophora</taxon>
        <taxon>Peripatopsidae</taxon>
        <taxon>Euperipatoides</taxon>
    </lineage>
</organism>
<keyword evidence="4 9" id="KW-0297">G-protein coupled receptor</keyword>
<evidence type="ECO:0000259" key="12">
    <source>
        <dbReference type="PROSITE" id="PS50262"/>
    </source>
</evidence>
<dbReference type="PRINTS" id="PR00237">
    <property type="entry name" value="GPCRRHODOPSN"/>
</dbReference>
<dbReference type="Pfam" id="PF00001">
    <property type="entry name" value="7tm_1"/>
    <property type="match status" value="1"/>
</dbReference>
<feature type="transmembrane region" description="Helical" evidence="11">
    <location>
        <begin position="174"/>
        <end position="195"/>
    </location>
</feature>
<comment type="similarity">
    <text evidence="9">Belongs to the G-protein coupled receptor 1 family.</text>
</comment>
<keyword evidence="5 11" id="KW-0472">Membrane</keyword>
<feature type="transmembrane region" description="Helical" evidence="11">
    <location>
        <begin position="270"/>
        <end position="295"/>
    </location>
</feature>
<evidence type="ECO:0000256" key="1">
    <source>
        <dbReference type="ARBA" id="ARBA00004141"/>
    </source>
</evidence>
<protein>
    <submittedName>
        <fullName evidence="13">C-opsin</fullName>
    </submittedName>
</protein>
<reference evidence="13" key="2">
    <citation type="journal article" date="2013" name="BMC Evol. Biol.">
        <title>Characterisation and localisation of the opsin protein repertoire in the brain and retinas of a spider and an onychophoran.</title>
        <authorList>
            <person name="Eriksson B.J."/>
            <person name="Fredman D."/>
            <person name="Steiner G."/>
            <person name="Schmid A."/>
        </authorList>
    </citation>
    <scope>NUCLEOTIDE SEQUENCE</scope>
    <source>
        <strain evidence="13">Ek4</strain>
        <tissue evidence="13">Whole organism</tissue>
    </source>
</reference>
<dbReference type="SMART" id="SM01381">
    <property type="entry name" value="7TM_GPCR_Srsx"/>
    <property type="match status" value="1"/>
</dbReference>
<dbReference type="GO" id="GO:0004930">
    <property type="term" value="F:G protein-coupled receptor activity"/>
    <property type="evidence" value="ECO:0007669"/>
    <property type="project" value="UniProtKB-KW"/>
</dbReference>
<dbReference type="PROSITE" id="PS50262">
    <property type="entry name" value="G_PROTEIN_RECEP_F1_2"/>
    <property type="match status" value="1"/>
</dbReference>
<gene>
    <name evidence="13" type="primary">opsin</name>
</gene>
<evidence type="ECO:0000256" key="11">
    <source>
        <dbReference type="SAM" id="Phobius"/>
    </source>
</evidence>
<evidence type="ECO:0000256" key="8">
    <source>
        <dbReference type="ARBA" id="ARBA00023305"/>
    </source>
</evidence>
<keyword evidence="7 9" id="KW-0807">Transducer</keyword>
<evidence type="ECO:0000256" key="7">
    <source>
        <dbReference type="ARBA" id="ARBA00023224"/>
    </source>
</evidence>
<dbReference type="PROSITE" id="PS00237">
    <property type="entry name" value="G_PROTEIN_RECEP_F1_1"/>
    <property type="match status" value="1"/>
</dbReference>
<feature type="transmembrane region" description="Helical" evidence="11">
    <location>
        <begin position="59"/>
        <end position="85"/>
    </location>
</feature>
<evidence type="ECO:0000313" key="13">
    <source>
        <dbReference type="EMBL" id="CCP46947.1"/>
    </source>
</evidence>
<evidence type="ECO:0000256" key="10">
    <source>
        <dbReference type="SAM" id="MobiDB-lite"/>
    </source>
</evidence>
<sequence length="432" mass="48786">MDFFIFTYWLKISKRFSYIMSNFTIIVSYNMNLLEYSANNDSPIIRIIPFKQGLTEAGFIGAAVVLFLIGFFGFFHNLFVIMLVVKNKSLQTPMNFLLMNQSVSDMLVSLFGNPFTFISAVFRRWLFGPWGCVWYGFAMSLKSIASITNLAFISFERYIVISKPFAAAKINFRVSAIGIAGIYLYSFAVTAPPLFGWNSYIQEAQISCSMDWLTRTPNNVSYIMYLFTFGLIIPLLIILISYIQVVTTIKTLARQQAGQISTAAKAEKQVAQMVVIMISLFLFAWSPYTVLALLVSFTGQDIPAPVAIIPAIIAKSSVVYNPIIYVAMNKQFRHAFIIWVFCGRNPFEEKEVRKSDKFSHATFHVTTAVSEKTEQKKSLPKILPSTQEEREPLAGPSKTIEEMTLDTSSPMVVVQTTVTDLPTEFIDKDTLK</sequence>
<dbReference type="PANTHER" id="PTHR24240">
    <property type="entry name" value="OPSIN"/>
    <property type="match status" value="1"/>
</dbReference>
<feature type="transmembrane region" description="Helical" evidence="11">
    <location>
        <begin position="106"/>
        <end position="127"/>
    </location>
</feature>
<accession>T2I572</accession>
<proteinExistence type="evidence at transcript level"/>
<keyword evidence="3 11" id="KW-1133">Transmembrane helix</keyword>
<dbReference type="InterPro" id="IPR050125">
    <property type="entry name" value="GPCR_opsins"/>
</dbReference>
<evidence type="ECO:0000256" key="6">
    <source>
        <dbReference type="ARBA" id="ARBA00023170"/>
    </source>
</evidence>
<feature type="transmembrane region" description="Helical" evidence="11">
    <location>
        <begin position="222"/>
        <end position="249"/>
    </location>
</feature>
<feature type="transmembrane region" description="Helical" evidence="11">
    <location>
        <begin position="12"/>
        <end position="31"/>
    </location>
</feature>
<feature type="region of interest" description="Disordered" evidence="10">
    <location>
        <begin position="374"/>
        <end position="397"/>
    </location>
</feature>
<evidence type="ECO:0000256" key="9">
    <source>
        <dbReference type="RuleBase" id="RU000688"/>
    </source>
</evidence>